<dbReference type="EMBL" id="MFNF01000060">
    <property type="protein sequence ID" value="OGG99208.1"/>
    <property type="molecule type" value="Genomic_DNA"/>
</dbReference>
<reference evidence="2 3" key="1">
    <citation type="journal article" date="2016" name="Nat. Commun.">
        <title>Thousands of microbial genomes shed light on interconnected biogeochemical processes in an aquifer system.</title>
        <authorList>
            <person name="Anantharaman K."/>
            <person name="Brown C.T."/>
            <person name="Hug L.A."/>
            <person name="Sharon I."/>
            <person name="Castelle C.J."/>
            <person name="Probst A.J."/>
            <person name="Thomas B.C."/>
            <person name="Singh A."/>
            <person name="Wilkins M.J."/>
            <person name="Karaoz U."/>
            <person name="Brodie E.L."/>
            <person name="Williams K.H."/>
            <person name="Hubbard S.S."/>
            <person name="Banfield J.F."/>
        </authorList>
    </citation>
    <scope>NUCLEOTIDE SEQUENCE [LARGE SCALE GENOMIC DNA]</scope>
</reference>
<dbReference type="Proteomes" id="UP000177583">
    <property type="component" value="Unassembled WGS sequence"/>
</dbReference>
<evidence type="ECO:0000313" key="2">
    <source>
        <dbReference type="EMBL" id="OGG99208.1"/>
    </source>
</evidence>
<proteinExistence type="predicted"/>
<gene>
    <name evidence="2" type="ORF">A2557_10090</name>
</gene>
<evidence type="ECO:0000313" key="3">
    <source>
        <dbReference type="Proteomes" id="UP000177583"/>
    </source>
</evidence>
<protein>
    <submittedName>
        <fullName evidence="2">Uncharacterized protein</fullName>
    </submittedName>
</protein>
<accession>A0A1F6GM66</accession>
<dbReference type="AlphaFoldDB" id="A0A1F6GM66"/>
<evidence type="ECO:0000256" key="1">
    <source>
        <dbReference type="SAM" id="MobiDB-lite"/>
    </source>
</evidence>
<organism evidence="2 3">
    <name type="scientific">Candidatus Lambdaproteobacteria bacterium RIFOXYD2_FULL_56_26</name>
    <dbReference type="NCBI Taxonomy" id="1817773"/>
    <lineage>
        <taxon>Bacteria</taxon>
        <taxon>Pseudomonadati</taxon>
        <taxon>Pseudomonadota</taxon>
        <taxon>Candidatus Lambdaproteobacteria</taxon>
    </lineage>
</organism>
<comment type="caution">
    <text evidence="2">The sequence shown here is derived from an EMBL/GenBank/DDBJ whole genome shotgun (WGS) entry which is preliminary data.</text>
</comment>
<name>A0A1F6GM66_9PROT</name>
<sequence>MTGTSPFFCDQKNQRVHLLACPACRFYPCGRLNAEQDRALGDCPLFETVTLGLLQRRTRMFVLKYQDGSFKEVAELDPNHPDPALMVGLVAVYQVHKEWLPQTVLRPKLKEERQRLNRAPVGVDGQEEESQTEEPEFLQVSFL</sequence>
<feature type="compositionally biased region" description="Acidic residues" evidence="1">
    <location>
        <begin position="125"/>
        <end position="136"/>
    </location>
</feature>
<feature type="region of interest" description="Disordered" evidence="1">
    <location>
        <begin position="116"/>
        <end position="136"/>
    </location>
</feature>